<dbReference type="EMBL" id="QCZH01000009">
    <property type="protein sequence ID" value="PWA09007.1"/>
    <property type="molecule type" value="Genomic_DNA"/>
</dbReference>
<evidence type="ECO:0000256" key="2">
    <source>
        <dbReference type="ARBA" id="ARBA00022679"/>
    </source>
</evidence>
<evidence type="ECO:0000256" key="1">
    <source>
        <dbReference type="ARBA" id="ARBA00022603"/>
    </source>
</evidence>
<keyword evidence="2" id="KW-0808">Transferase</keyword>
<reference evidence="3 4" key="1">
    <citation type="submission" date="2018-04" db="EMBL/GenBank/DDBJ databases">
        <title>Flavobacterium sp. nov., isolated from glacier ice.</title>
        <authorList>
            <person name="Liu Q."/>
            <person name="Xin Y.-H."/>
        </authorList>
    </citation>
    <scope>NUCLEOTIDE SEQUENCE [LARGE SCALE GENOMIC DNA]</scope>
    <source>
        <strain evidence="3 4">LB2P30</strain>
    </source>
</reference>
<evidence type="ECO:0000313" key="3">
    <source>
        <dbReference type="EMBL" id="PWA09007.1"/>
    </source>
</evidence>
<gene>
    <name evidence="3" type="ORF">DB891_09645</name>
</gene>
<proteinExistence type="predicted"/>
<dbReference type="PANTHER" id="PTHR12049:SF7">
    <property type="entry name" value="PROTEIN ARGININE METHYLTRANSFERASE NDUFAF7, MITOCHONDRIAL"/>
    <property type="match status" value="1"/>
</dbReference>
<dbReference type="InterPro" id="IPR003788">
    <property type="entry name" value="NDUFAF7"/>
</dbReference>
<dbReference type="GO" id="GO:0035243">
    <property type="term" value="F:protein-arginine omega-N symmetric methyltransferase activity"/>
    <property type="evidence" value="ECO:0007669"/>
    <property type="project" value="TreeGrafter"/>
</dbReference>
<evidence type="ECO:0008006" key="5">
    <source>
        <dbReference type="Google" id="ProtNLM"/>
    </source>
</evidence>
<protein>
    <recommendedName>
        <fullName evidence="5">SAM-dependent methyltransferase</fullName>
    </recommendedName>
</protein>
<dbReference type="SUPFAM" id="SSF53335">
    <property type="entry name" value="S-adenosyl-L-methionine-dependent methyltransferases"/>
    <property type="match status" value="1"/>
</dbReference>
<dbReference type="InterPro" id="IPR038375">
    <property type="entry name" value="NDUFAF7_sf"/>
</dbReference>
<sequence length="373" mass="42822">MLLPEIIIEKIKNEGPISFQDFMEMALYYSDLGYYNSKQDKIGAEGDFYTNSSLSASFGAMLGRQIEEMWQALDKKTFKIIEYGAGTGLLCHDILDYLKTNADLYKSLTYSIIEKSTSMREIEKTHLTEKVSWHSSIQEIPQMNACILSNELVDNFAVHQVVMEDQLMEIFVDYEHGFKEVLQPANAALITYFEDLNVTLPEGFRTEVNLEAITWIKEVAQWLKKGYVITIDYGALSSELYEIQRHLGTLLCFNKHRINDNPYQFIGEQDITTHTNFSALKDWGAKYGLKYCGLVNQANFLLGLGFKEYQDRLVKDKQSNVQLALQESIINYRLLMDLGTKFKVLIQRKGVSDYPLSGLKFINSAQNLSLNRF</sequence>
<keyword evidence="4" id="KW-1185">Reference proteome</keyword>
<dbReference type="Proteomes" id="UP000245618">
    <property type="component" value="Unassembled WGS sequence"/>
</dbReference>
<dbReference type="PANTHER" id="PTHR12049">
    <property type="entry name" value="PROTEIN ARGININE METHYLTRANSFERASE NDUFAF7, MITOCHONDRIAL"/>
    <property type="match status" value="1"/>
</dbReference>
<keyword evidence="1" id="KW-0489">Methyltransferase</keyword>
<organism evidence="3 4">
    <name type="scientific">Flavobacterium laiguense</name>
    <dbReference type="NCBI Taxonomy" id="2169409"/>
    <lineage>
        <taxon>Bacteria</taxon>
        <taxon>Pseudomonadati</taxon>
        <taxon>Bacteroidota</taxon>
        <taxon>Flavobacteriia</taxon>
        <taxon>Flavobacteriales</taxon>
        <taxon>Flavobacteriaceae</taxon>
        <taxon>Flavobacterium</taxon>
    </lineage>
</organism>
<comment type="caution">
    <text evidence="3">The sequence shown here is derived from an EMBL/GenBank/DDBJ whole genome shotgun (WGS) entry which is preliminary data.</text>
</comment>
<dbReference type="OrthoDB" id="9794208at2"/>
<dbReference type="GO" id="GO:0032259">
    <property type="term" value="P:methylation"/>
    <property type="evidence" value="ECO:0007669"/>
    <property type="project" value="UniProtKB-KW"/>
</dbReference>
<name>A0A2U1JUX1_9FLAO</name>
<dbReference type="Pfam" id="PF02636">
    <property type="entry name" value="Methyltransf_28"/>
    <property type="match status" value="1"/>
</dbReference>
<dbReference type="Gene3D" id="3.40.50.12710">
    <property type="match status" value="1"/>
</dbReference>
<dbReference type="AlphaFoldDB" id="A0A2U1JUX1"/>
<dbReference type="InterPro" id="IPR029063">
    <property type="entry name" value="SAM-dependent_MTases_sf"/>
</dbReference>
<accession>A0A2U1JUX1</accession>
<evidence type="ECO:0000313" key="4">
    <source>
        <dbReference type="Proteomes" id="UP000245618"/>
    </source>
</evidence>